<comment type="caution">
    <text evidence="2">The sequence shown here is derived from an EMBL/GenBank/DDBJ whole genome shotgun (WGS) entry which is preliminary data.</text>
</comment>
<name>A0A763SV96_SALER</name>
<protein>
    <recommendedName>
        <fullName evidence="1">Cysteine-rich CPCC domain-containing protein</fullName>
    </recommendedName>
</protein>
<organism evidence="2">
    <name type="scientific">Salmonella enterica</name>
    <name type="common">Salmonella choleraesuis</name>
    <dbReference type="NCBI Taxonomy" id="28901"/>
    <lineage>
        <taxon>Bacteria</taxon>
        <taxon>Pseudomonadati</taxon>
        <taxon>Pseudomonadota</taxon>
        <taxon>Gammaproteobacteria</taxon>
        <taxon>Enterobacterales</taxon>
        <taxon>Enterobacteriaceae</taxon>
        <taxon>Salmonella</taxon>
    </lineage>
</organism>
<feature type="domain" description="Cysteine-rich CPCC" evidence="1">
    <location>
        <begin position="17"/>
        <end position="93"/>
    </location>
</feature>
<dbReference type="Pfam" id="PF14206">
    <property type="entry name" value="Cys_rich_CPCC"/>
    <property type="match status" value="1"/>
</dbReference>
<evidence type="ECO:0000259" key="1">
    <source>
        <dbReference type="Pfam" id="PF14206"/>
    </source>
</evidence>
<evidence type="ECO:0000313" key="2">
    <source>
        <dbReference type="EMBL" id="HAG4527565.1"/>
    </source>
</evidence>
<reference evidence="2" key="1">
    <citation type="journal article" date="2018" name="Genome Biol.">
        <title>SKESA: strategic k-mer extension for scrupulous assemblies.</title>
        <authorList>
            <person name="Souvorov A."/>
            <person name="Agarwala R."/>
            <person name="Lipman D.J."/>
        </authorList>
    </citation>
    <scope>NUCLEOTIDE SEQUENCE</scope>
    <source>
        <strain evidence="2">MA.AU168</strain>
    </source>
</reference>
<reference evidence="2" key="2">
    <citation type="submission" date="2020-02" db="EMBL/GenBank/DDBJ databases">
        <authorList>
            <consortium name="NCBI Pathogen Detection Project"/>
        </authorList>
    </citation>
    <scope>NUCLEOTIDE SEQUENCE</scope>
    <source>
        <strain evidence="2">MA.AU168</strain>
    </source>
</reference>
<dbReference type="InterPro" id="IPR025983">
    <property type="entry name" value="Cys_rich_CPCC"/>
</dbReference>
<dbReference type="SUPFAM" id="SSF57802">
    <property type="entry name" value="Rubredoxin-like"/>
    <property type="match status" value="1"/>
</dbReference>
<sequence>MRPLTGADDTQAKPAKYLCPCCGYYTFPVPANRDHGFICPVCFWENDGFVRSAINPSVCNHRITLQKARANFKEYGACEYESLQHVRLPEEDELSGLDDGVDF</sequence>
<dbReference type="AlphaFoldDB" id="A0A763SV96"/>
<dbReference type="EMBL" id="DAAYJT010000012">
    <property type="protein sequence ID" value="HAG4527565.1"/>
    <property type="molecule type" value="Genomic_DNA"/>
</dbReference>
<accession>A0A763SV96</accession>
<gene>
    <name evidence="2" type="ORF">G8404_003295</name>
</gene>
<dbReference type="RefSeq" id="WP_131040260.1">
    <property type="nucleotide sequence ID" value="NZ_JAFNLH010000008.1"/>
</dbReference>
<proteinExistence type="predicted"/>